<accession>A0AA35XCD0</accession>
<evidence type="ECO:0000313" key="2">
    <source>
        <dbReference type="Proteomes" id="UP001174909"/>
    </source>
</evidence>
<feature type="non-terminal residue" evidence="1">
    <location>
        <position position="76"/>
    </location>
</feature>
<protein>
    <submittedName>
        <fullName evidence="1">Uncharacterized protein</fullName>
    </submittedName>
</protein>
<sequence>MVTNMKQWNGINGCLYCEDKGTTVGGDHLHRYWAAKDSCVERSHTSFLRCATDTVSLGTAVCGVKGPTVLALHPCF</sequence>
<proteinExistence type="predicted"/>
<keyword evidence="2" id="KW-1185">Reference proteome</keyword>
<name>A0AA35XCD0_GEOBA</name>
<dbReference type="AlphaFoldDB" id="A0AA35XCD0"/>
<dbReference type="Proteomes" id="UP001174909">
    <property type="component" value="Unassembled WGS sequence"/>
</dbReference>
<dbReference type="EMBL" id="CASHTH010003548">
    <property type="protein sequence ID" value="CAI8046255.1"/>
    <property type="molecule type" value="Genomic_DNA"/>
</dbReference>
<comment type="caution">
    <text evidence="1">The sequence shown here is derived from an EMBL/GenBank/DDBJ whole genome shotgun (WGS) entry which is preliminary data.</text>
</comment>
<reference evidence="1" key="1">
    <citation type="submission" date="2023-03" db="EMBL/GenBank/DDBJ databases">
        <authorList>
            <person name="Steffen K."/>
            <person name="Cardenas P."/>
        </authorList>
    </citation>
    <scope>NUCLEOTIDE SEQUENCE</scope>
</reference>
<gene>
    <name evidence="1" type="ORF">GBAR_LOCUS25562</name>
</gene>
<evidence type="ECO:0000313" key="1">
    <source>
        <dbReference type="EMBL" id="CAI8046255.1"/>
    </source>
</evidence>
<organism evidence="1 2">
    <name type="scientific">Geodia barretti</name>
    <name type="common">Barrett's horny sponge</name>
    <dbReference type="NCBI Taxonomy" id="519541"/>
    <lineage>
        <taxon>Eukaryota</taxon>
        <taxon>Metazoa</taxon>
        <taxon>Porifera</taxon>
        <taxon>Demospongiae</taxon>
        <taxon>Heteroscleromorpha</taxon>
        <taxon>Tetractinellida</taxon>
        <taxon>Astrophorina</taxon>
        <taxon>Geodiidae</taxon>
        <taxon>Geodia</taxon>
    </lineage>
</organism>